<name>A0AAW0DH19_9AGAR</name>
<comment type="caution">
    <text evidence="1">The sequence shown here is derived from an EMBL/GenBank/DDBJ whole genome shotgun (WGS) entry which is preliminary data.</text>
</comment>
<dbReference type="Proteomes" id="UP001383192">
    <property type="component" value="Unassembled WGS sequence"/>
</dbReference>
<dbReference type="InterPro" id="IPR008699">
    <property type="entry name" value="NDUFB8"/>
</dbReference>
<sequence>MSSLLRTARVAARPLAAPRAVAARRLQSTAPPKDIPIDPEPLTEYPDVPPVNRQYLPPLGWQDVQLRRNFGDPLHEQDELYSMWSPDVPPVDPSVALRHFALAALTFTGVFFFIKNYGTPEPHFVRRTYPYGGLVKELGGLEENKARVDEETEE</sequence>
<dbReference type="GO" id="GO:0005739">
    <property type="term" value="C:mitochondrion"/>
    <property type="evidence" value="ECO:0007669"/>
    <property type="project" value="InterPro"/>
</dbReference>
<dbReference type="EMBL" id="JAYKXP010000014">
    <property type="protein sequence ID" value="KAK7050895.1"/>
    <property type="molecule type" value="Genomic_DNA"/>
</dbReference>
<dbReference type="PANTHER" id="PTHR12840">
    <property type="entry name" value="NADH-UBIQUINONE OXIDOREDUCTASE ASHI SUBUNIT"/>
    <property type="match status" value="1"/>
</dbReference>
<keyword evidence="2" id="KW-1185">Reference proteome</keyword>
<proteinExistence type="predicted"/>
<gene>
    <name evidence="1" type="ORF">VNI00_005007</name>
</gene>
<reference evidence="1 2" key="1">
    <citation type="submission" date="2024-01" db="EMBL/GenBank/DDBJ databases">
        <title>A draft genome for a cacao thread blight-causing isolate of Paramarasmius palmivorus.</title>
        <authorList>
            <person name="Baruah I.K."/>
            <person name="Bukari Y."/>
            <person name="Amoako-Attah I."/>
            <person name="Meinhardt L.W."/>
            <person name="Bailey B.A."/>
            <person name="Cohen S.P."/>
        </authorList>
    </citation>
    <scope>NUCLEOTIDE SEQUENCE [LARGE SCALE GENOMIC DNA]</scope>
    <source>
        <strain evidence="1 2">GH-12</strain>
    </source>
</reference>
<evidence type="ECO:0000313" key="1">
    <source>
        <dbReference type="EMBL" id="KAK7050895.1"/>
    </source>
</evidence>
<dbReference type="AlphaFoldDB" id="A0AAW0DH19"/>
<dbReference type="PANTHER" id="PTHR12840:SF1">
    <property type="entry name" value="NADH DEHYDROGENASE [UBIQUINONE] 1 BETA SUBCOMPLEX SUBUNIT 8, MITOCHONDRIAL"/>
    <property type="match status" value="1"/>
</dbReference>
<accession>A0AAW0DH19</accession>
<protein>
    <submittedName>
        <fullName evidence="1">Uncharacterized protein</fullName>
    </submittedName>
</protein>
<organism evidence="1 2">
    <name type="scientific">Paramarasmius palmivorus</name>
    <dbReference type="NCBI Taxonomy" id="297713"/>
    <lineage>
        <taxon>Eukaryota</taxon>
        <taxon>Fungi</taxon>
        <taxon>Dikarya</taxon>
        <taxon>Basidiomycota</taxon>
        <taxon>Agaricomycotina</taxon>
        <taxon>Agaricomycetes</taxon>
        <taxon>Agaricomycetidae</taxon>
        <taxon>Agaricales</taxon>
        <taxon>Marasmiineae</taxon>
        <taxon>Marasmiaceae</taxon>
        <taxon>Paramarasmius</taxon>
    </lineage>
</organism>
<evidence type="ECO:0000313" key="2">
    <source>
        <dbReference type="Proteomes" id="UP001383192"/>
    </source>
</evidence>